<gene>
    <name evidence="2" type="ORF">FHS57_006452</name>
</gene>
<keyword evidence="3" id="KW-1185">Reference proteome</keyword>
<comment type="caution">
    <text evidence="2">The sequence shown here is derived from an EMBL/GenBank/DDBJ whole genome shotgun (WGS) entry which is preliminary data.</text>
</comment>
<keyword evidence="1" id="KW-0732">Signal</keyword>
<feature type="chain" id="PRO_5031020363" evidence="1">
    <location>
        <begin position="27"/>
        <end position="211"/>
    </location>
</feature>
<protein>
    <submittedName>
        <fullName evidence="2">Uncharacterized protein</fullName>
    </submittedName>
</protein>
<dbReference type="EMBL" id="JACIBY010000040">
    <property type="protein sequence ID" value="MBB3842418.1"/>
    <property type="molecule type" value="Genomic_DNA"/>
</dbReference>
<dbReference type="PROSITE" id="PS51257">
    <property type="entry name" value="PROKAR_LIPOPROTEIN"/>
    <property type="match status" value="1"/>
</dbReference>
<dbReference type="Proteomes" id="UP000541352">
    <property type="component" value="Unassembled WGS sequence"/>
</dbReference>
<accession>A0A7W5ZRN7</accession>
<evidence type="ECO:0000256" key="1">
    <source>
        <dbReference type="SAM" id="SignalP"/>
    </source>
</evidence>
<feature type="signal peptide" evidence="1">
    <location>
        <begin position="1"/>
        <end position="26"/>
    </location>
</feature>
<reference evidence="2 3" key="1">
    <citation type="submission" date="2020-08" db="EMBL/GenBank/DDBJ databases">
        <title>Genomic Encyclopedia of Type Strains, Phase IV (KMG-IV): sequencing the most valuable type-strain genomes for metagenomic binning, comparative biology and taxonomic classification.</title>
        <authorList>
            <person name="Goeker M."/>
        </authorList>
    </citation>
    <scope>NUCLEOTIDE SEQUENCE [LARGE SCALE GENOMIC DNA]</scope>
    <source>
        <strain evidence="2 3">DSM 17976</strain>
    </source>
</reference>
<dbReference type="RefSeq" id="WP_183980786.1">
    <property type="nucleotide sequence ID" value="NZ_JACIBY010000040.1"/>
</dbReference>
<name>A0A7W5ZRN7_9BACT</name>
<organism evidence="2 3">
    <name type="scientific">Runella defluvii</name>
    <dbReference type="NCBI Taxonomy" id="370973"/>
    <lineage>
        <taxon>Bacteria</taxon>
        <taxon>Pseudomonadati</taxon>
        <taxon>Bacteroidota</taxon>
        <taxon>Cytophagia</taxon>
        <taxon>Cytophagales</taxon>
        <taxon>Spirosomataceae</taxon>
        <taxon>Runella</taxon>
    </lineage>
</organism>
<proteinExistence type="predicted"/>
<evidence type="ECO:0000313" key="2">
    <source>
        <dbReference type="EMBL" id="MBB3842418.1"/>
    </source>
</evidence>
<sequence length="211" mass="24126">MKIYNLYKVTLLMFLISFLTSCQVNNEEVLISPNPSSQRILNSIKGMSQYNNYLATDQKIQELMPQIISNTTKEQKFVYNNIINKYTNKFDMFKTKDLELVSSILDITKPVEDLRNTRLSIIKSIHSNLLKIYPSLTFNEVALILNKDAKANARISSCSSDAYAASWNAFEYALQVYGDPHFAYIFADWVYSKTYMSCLDPIGRGEGMAMA</sequence>
<dbReference type="AlphaFoldDB" id="A0A7W5ZRN7"/>
<evidence type="ECO:0000313" key="3">
    <source>
        <dbReference type="Proteomes" id="UP000541352"/>
    </source>
</evidence>